<feature type="transmembrane region" description="Helical" evidence="7">
    <location>
        <begin position="20"/>
        <end position="39"/>
    </location>
</feature>
<evidence type="ECO:0000256" key="6">
    <source>
        <dbReference type="ARBA" id="ARBA00023136"/>
    </source>
</evidence>
<dbReference type="PATRIC" id="fig|286156.4.peg.802"/>
<evidence type="ECO:0008006" key="10">
    <source>
        <dbReference type="Google" id="ProtNLM"/>
    </source>
</evidence>
<evidence type="ECO:0000256" key="3">
    <source>
        <dbReference type="ARBA" id="ARBA00022475"/>
    </source>
</evidence>
<evidence type="ECO:0000256" key="4">
    <source>
        <dbReference type="ARBA" id="ARBA00022692"/>
    </source>
</evidence>
<dbReference type="Proteomes" id="UP000093476">
    <property type="component" value="Unassembled WGS sequence"/>
</dbReference>
<accession>A0A1C0U7Q9</accession>
<evidence type="ECO:0000256" key="7">
    <source>
        <dbReference type="SAM" id="Phobius"/>
    </source>
</evidence>
<feature type="transmembrane region" description="Helical" evidence="7">
    <location>
        <begin position="121"/>
        <end position="141"/>
    </location>
</feature>
<dbReference type="Pfam" id="PF03994">
    <property type="entry name" value="DUF350"/>
    <property type="match status" value="1"/>
</dbReference>
<evidence type="ECO:0000313" key="9">
    <source>
        <dbReference type="Proteomes" id="UP000093476"/>
    </source>
</evidence>
<protein>
    <recommendedName>
        <fullName evidence="10">Inner membrane protein YjfL</fullName>
    </recommendedName>
</protein>
<dbReference type="PANTHER" id="PTHR40043:SF1">
    <property type="entry name" value="UPF0719 INNER MEMBRANE PROTEIN YJFL"/>
    <property type="match status" value="1"/>
</dbReference>
<evidence type="ECO:0000256" key="1">
    <source>
        <dbReference type="ARBA" id="ARBA00004651"/>
    </source>
</evidence>
<dbReference type="InterPro" id="IPR007140">
    <property type="entry name" value="DUF350"/>
</dbReference>
<keyword evidence="6 7" id="KW-0472">Membrane</keyword>
<organism evidence="8 9">
    <name type="scientific">Photorhabdus australis subsp. thailandensis</name>
    <dbReference type="NCBI Taxonomy" id="2805096"/>
    <lineage>
        <taxon>Bacteria</taxon>
        <taxon>Pseudomonadati</taxon>
        <taxon>Pseudomonadota</taxon>
        <taxon>Gammaproteobacteria</taxon>
        <taxon>Enterobacterales</taxon>
        <taxon>Morganellaceae</taxon>
        <taxon>Photorhabdus</taxon>
    </lineage>
</organism>
<evidence type="ECO:0000313" key="8">
    <source>
        <dbReference type="EMBL" id="OCQ53972.1"/>
    </source>
</evidence>
<evidence type="ECO:0000256" key="5">
    <source>
        <dbReference type="ARBA" id="ARBA00022989"/>
    </source>
</evidence>
<dbReference type="PANTHER" id="PTHR40043">
    <property type="entry name" value="UPF0719 INNER MEMBRANE PROTEIN YJFL"/>
    <property type="match status" value="1"/>
</dbReference>
<dbReference type="RefSeq" id="WP_036768010.1">
    <property type="nucleotide sequence ID" value="NZ_CAWMQZ010000027.1"/>
</dbReference>
<feature type="transmembrane region" description="Helical" evidence="7">
    <location>
        <begin position="87"/>
        <end position="109"/>
    </location>
</feature>
<feature type="transmembrane region" description="Helical" evidence="7">
    <location>
        <begin position="60"/>
        <end position="81"/>
    </location>
</feature>
<name>A0A1C0U7Q9_9GAMM</name>
<keyword evidence="4 7" id="KW-0812">Transmembrane</keyword>
<comment type="similarity">
    <text evidence="2">Belongs to the UPF0719 family.</text>
</comment>
<keyword evidence="5 7" id="KW-1133">Transmembrane helix</keyword>
<comment type="subcellular location">
    <subcellularLocation>
        <location evidence="1">Cell membrane</location>
        <topology evidence="1">Multi-pass membrane protein</topology>
    </subcellularLocation>
</comment>
<evidence type="ECO:0000256" key="2">
    <source>
        <dbReference type="ARBA" id="ARBA00005779"/>
    </source>
</evidence>
<dbReference type="EMBL" id="LOMY01000027">
    <property type="protein sequence ID" value="OCQ53972.1"/>
    <property type="molecule type" value="Genomic_DNA"/>
</dbReference>
<dbReference type="GO" id="GO:0005886">
    <property type="term" value="C:plasma membrane"/>
    <property type="evidence" value="ECO:0007669"/>
    <property type="project" value="UniProtKB-SubCell"/>
</dbReference>
<proteinExistence type="inferred from homology"/>
<dbReference type="AlphaFoldDB" id="A0A1C0U7Q9"/>
<dbReference type="STRING" id="286156.Ppb6_00697"/>
<reference evidence="8 9" key="1">
    <citation type="submission" date="2015-12" db="EMBL/GenBank/DDBJ databases">
        <title>Genome comparisons provide insights into the role of secondary metabolites in the pathogenic phase of the Photorhabdus life cycle.</title>
        <authorList>
            <person name="Tobias N.J."/>
            <person name="Mishra B."/>
            <person name="Gupta D.K."/>
            <person name="Thines M."/>
            <person name="Stinear T.P."/>
            <person name="Bode H.B."/>
        </authorList>
    </citation>
    <scope>NUCLEOTIDE SEQUENCE [LARGE SCALE GENOMIC DNA]</scope>
    <source>
        <strain evidence="8 9">PB68.1</strain>
    </source>
</reference>
<comment type="caution">
    <text evidence="8">The sequence shown here is derived from an EMBL/GenBank/DDBJ whole genome shotgun (WGS) entry which is preliminary data.</text>
</comment>
<keyword evidence="3" id="KW-1003">Cell membrane</keyword>
<keyword evidence="9" id="KW-1185">Reference proteome</keyword>
<gene>
    <name evidence="8" type="ORF">Ppb6_00697</name>
</gene>
<sequence length="145" mass="15563">MITLANEEQALTQFIDGVANFGLCFGLALVFFIVFKFVYVMVTPQDEWKLIKEEKNTAAAISLGGALVGYSIAIASAASNSLGVTDFVMWGIVALLAQIAGFFMVRLFMMPKIVSRIENNEIPAAVVLAAVSISIGLLNAACMTY</sequence>